<gene>
    <name evidence="1" type="ORF">ERS852569_00165</name>
</gene>
<evidence type="ECO:0000313" key="2">
    <source>
        <dbReference type="Proteomes" id="UP000095762"/>
    </source>
</evidence>
<evidence type="ECO:0000313" key="1">
    <source>
        <dbReference type="EMBL" id="CUP61099.1"/>
    </source>
</evidence>
<protein>
    <submittedName>
        <fullName evidence="1">Uncharacterized protein</fullName>
    </submittedName>
</protein>
<accession>A0A174PT59</accession>
<reference evidence="1 2" key="1">
    <citation type="submission" date="2015-09" db="EMBL/GenBank/DDBJ databases">
        <authorList>
            <consortium name="Pathogen Informatics"/>
        </authorList>
    </citation>
    <scope>NUCLEOTIDE SEQUENCE [LARGE SCALE GENOMIC DNA]</scope>
    <source>
        <strain evidence="1 2">2789STDY5834957</strain>
    </source>
</reference>
<dbReference type="RefSeq" id="WP_055059202.1">
    <property type="nucleotide sequence ID" value="NZ_CZBP01000001.1"/>
</dbReference>
<sequence>MDEKSRIQAATILQGIVKGYMNPVRHMSADDENYEKWMRLVERMDQEYAKDPFFEQVMVSLTAEGYLPGGEAGLGYKPARNLLDQWQIEDVIQEFYNSILERKVNGIRYSLKGFWDKYTGSGVVFSENLIKAYRQAYCQAA</sequence>
<dbReference type="AlphaFoldDB" id="A0A174PT59"/>
<dbReference type="Proteomes" id="UP000095762">
    <property type="component" value="Unassembled WGS sequence"/>
</dbReference>
<dbReference type="EMBL" id="CZBP01000001">
    <property type="protein sequence ID" value="CUP61099.1"/>
    <property type="molecule type" value="Genomic_DNA"/>
</dbReference>
<proteinExistence type="predicted"/>
<name>A0A174PT59_9FIRM</name>
<organism evidence="1 2">
    <name type="scientific">Blautia obeum</name>
    <dbReference type="NCBI Taxonomy" id="40520"/>
    <lineage>
        <taxon>Bacteria</taxon>
        <taxon>Bacillati</taxon>
        <taxon>Bacillota</taxon>
        <taxon>Clostridia</taxon>
        <taxon>Lachnospirales</taxon>
        <taxon>Lachnospiraceae</taxon>
        <taxon>Blautia</taxon>
    </lineage>
</organism>